<name>X1E6H6_9ZZZZ</name>
<feature type="non-terminal residue" evidence="1">
    <location>
        <position position="54"/>
    </location>
</feature>
<protein>
    <submittedName>
        <fullName evidence="1">Uncharacterized protein</fullName>
    </submittedName>
</protein>
<reference evidence="1" key="1">
    <citation type="journal article" date="2014" name="Front. Microbiol.">
        <title>High frequency of phylogenetically diverse reductive dehalogenase-homologous genes in deep subseafloor sedimentary metagenomes.</title>
        <authorList>
            <person name="Kawai M."/>
            <person name="Futagami T."/>
            <person name="Toyoda A."/>
            <person name="Takaki Y."/>
            <person name="Nishi S."/>
            <person name="Hori S."/>
            <person name="Arai W."/>
            <person name="Tsubouchi T."/>
            <person name="Morono Y."/>
            <person name="Uchiyama I."/>
            <person name="Ito T."/>
            <person name="Fujiyama A."/>
            <person name="Inagaki F."/>
            <person name="Takami H."/>
        </authorList>
    </citation>
    <scope>NUCLEOTIDE SEQUENCE</scope>
    <source>
        <strain evidence="1">Expedition CK06-06</strain>
    </source>
</reference>
<dbReference type="EMBL" id="BART01041776">
    <property type="protein sequence ID" value="GAH28876.1"/>
    <property type="molecule type" value="Genomic_DNA"/>
</dbReference>
<accession>X1E6H6</accession>
<organism evidence="1">
    <name type="scientific">marine sediment metagenome</name>
    <dbReference type="NCBI Taxonomy" id="412755"/>
    <lineage>
        <taxon>unclassified sequences</taxon>
        <taxon>metagenomes</taxon>
        <taxon>ecological metagenomes</taxon>
    </lineage>
</organism>
<comment type="caution">
    <text evidence="1">The sequence shown here is derived from an EMBL/GenBank/DDBJ whole genome shotgun (WGS) entry which is preliminary data.</text>
</comment>
<sequence length="54" mass="5299">AGGIDMDCKTGGFDLTATGGAIKLQNTTALDIALDATEGRVIITGSESAASAVE</sequence>
<dbReference type="AlphaFoldDB" id="X1E6H6"/>
<evidence type="ECO:0000313" key="1">
    <source>
        <dbReference type="EMBL" id="GAH28876.1"/>
    </source>
</evidence>
<proteinExistence type="predicted"/>
<gene>
    <name evidence="1" type="ORF">S01H4_66956</name>
</gene>
<feature type="non-terminal residue" evidence="1">
    <location>
        <position position="1"/>
    </location>
</feature>